<reference evidence="2 3" key="1">
    <citation type="submission" date="2020-08" db="EMBL/GenBank/DDBJ databases">
        <title>A Genomic Blueprint of the Chicken Gut Microbiome.</title>
        <authorList>
            <person name="Gilroy R."/>
            <person name="Ravi A."/>
            <person name="Getino M."/>
            <person name="Pursley I."/>
            <person name="Horton D.L."/>
            <person name="Alikhan N.-F."/>
            <person name="Baker D."/>
            <person name="Gharbi K."/>
            <person name="Hall N."/>
            <person name="Watson M."/>
            <person name="Adriaenssens E.M."/>
            <person name="Foster-Nyarko E."/>
            <person name="Jarju S."/>
            <person name="Secka A."/>
            <person name="Antonio M."/>
            <person name="Oren A."/>
            <person name="Chaudhuri R."/>
            <person name="La Ragione R.M."/>
            <person name="Hildebrand F."/>
            <person name="Pallen M.J."/>
        </authorList>
    </citation>
    <scope>NUCLEOTIDE SEQUENCE [LARGE SCALE GENOMIC DNA]</scope>
    <source>
        <strain evidence="2 3">Sa2CUA1</strain>
    </source>
</reference>
<evidence type="ECO:0000313" key="3">
    <source>
        <dbReference type="Proteomes" id="UP000609874"/>
    </source>
</evidence>
<evidence type="ECO:0000259" key="1">
    <source>
        <dbReference type="Pfam" id="PF06527"/>
    </source>
</evidence>
<evidence type="ECO:0000313" key="2">
    <source>
        <dbReference type="EMBL" id="MBD7993921.1"/>
    </source>
</evidence>
<protein>
    <submittedName>
        <fullName evidence="2">TniQ family protein</fullName>
    </submittedName>
</protein>
<keyword evidence="3" id="KW-1185">Reference proteome</keyword>
<dbReference type="Pfam" id="PF06527">
    <property type="entry name" value="TniQ"/>
    <property type="match status" value="1"/>
</dbReference>
<accession>A0ABR8UNW6</accession>
<dbReference type="Proteomes" id="UP000609874">
    <property type="component" value="Unassembled WGS sequence"/>
</dbReference>
<dbReference type="EMBL" id="JACSQD010000001">
    <property type="protein sequence ID" value="MBD7993921.1"/>
    <property type="molecule type" value="Genomic_DNA"/>
</dbReference>
<sequence>MSSWLRRIASSYDMHSYELLEHGLGQRELSDPELDLDPPRDLLEELAKRTGLDQHRVIAMTMAGWVPWLVDSLSPAPGAYETYVHQLSVLLPPKRRNIYAPQKWVPWLSVTGARRGCPDCLASSPAILLFWQLPLMASCLVHGRRLETYEGHPPDFSLWATPAHDQRPLPESLSLMDRRTWQAITTGFVDLPRYPVHASIWFRLLRTILDELTTAQGRYGRQLDDVRRVWEHCGHPFRAGLYSWQPFETLHWPVQQQLLEAAAAAMELIEAGALTALGTSAYLLRPEPDPRISDGTPRGPLTATAQEKRTLDELWKQATDALEVCIAAAKVNPVVAQPLYDFARYGCRSEESVRSLRQTFAELQIPLDFLSQTENQ</sequence>
<gene>
    <name evidence="2" type="ORF">H9639_01225</name>
</gene>
<proteinExistence type="predicted"/>
<organism evidence="2 3">
    <name type="scientific">Arthrobacter gallicola</name>
    <dbReference type="NCBI Taxonomy" id="2762225"/>
    <lineage>
        <taxon>Bacteria</taxon>
        <taxon>Bacillati</taxon>
        <taxon>Actinomycetota</taxon>
        <taxon>Actinomycetes</taxon>
        <taxon>Micrococcales</taxon>
        <taxon>Micrococcaceae</taxon>
        <taxon>Arthrobacter</taxon>
    </lineage>
</organism>
<name>A0ABR8UNW6_9MICC</name>
<feature type="domain" description="TniQ" evidence="1">
    <location>
        <begin position="1"/>
        <end position="146"/>
    </location>
</feature>
<comment type="caution">
    <text evidence="2">The sequence shown here is derived from an EMBL/GenBank/DDBJ whole genome shotgun (WGS) entry which is preliminary data.</text>
</comment>
<dbReference type="InterPro" id="IPR009492">
    <property type="entry name" value="TniQ"/>
</dbReference>